<evidence type="ECO:0000313" key="15">
    <source>
        <dbReference type="EMBL" id="SDS86031.1"/>
    </source>
</evidence>
<dbReference type="GO" id="GO:0050660">
    <property type="term" value="F:flavin adenine dinucleotide binding"/>
    <property type="evidence" value="ECO:0007669"/>
    <property type="project" value="TreeGrafter"/>
</dbReference>
<gene>
    <name evidence="15" type="ORF">SAMN05216221_2820</name>
</gene>
<feature type="transmembrane region" description="Helical" evidence="11">
    <location>
        <begin position="239"/>
        <end position="261"/>
    </location>
</feature>
<dbReference type="RefSeq" id="WP_090349524.1">
    <property type="nucleotide sequence ID" value="NZ_LT629751.1"/>
</dbReference>
<keyword evidence="11" id="KW-0812">Transmembrane</keyword>
<feature type="domain" description="VTT" evidence="14">
    <location>
        <begin position="68"/>
        <end position="184"/>
    </location>
</feature>
<feature type="domain" description="FAD/NAD(P)-binding" evidence="13">
    <location>
        <begin position="239"/>
        <end position="556"/>
    </location>
</feature>
<evidence type="ECO:0000256" key="10">
    <source>
        <dbReference type="RuleBase" id="RU003691"/>
    </source>
</evidence>
<keyword evidence="5 10" id="KW-0274">FAD</keyword>
<dbReference type="GO" id="GO:0005886">
    <property type="term" value="C:plasma membrane"/>
    <property type="evidence" value="ECO:0007669"/>
    <property type="project" value="UniProtKB-ARBA"/>
</dbReference>
<evidence type="ECO:0000256" key="8">
    <source>
        <dbReference type="ARBA" id="ARBA00023157"/>
    </source>
</evidence>
<organism evidence="15 16">
    <name type="scientific">Pseudomonas oryzae</name>
    <dbReference type="NCBI Taxonomy" id="1392877"/>
    <lineage>
        <taxon>Bacteria</taxon>
        <taxon>Pseudomonadati</taxon>
        <taxon>Pseudomonadota</taxon>
        <taxon>Gammaproteobacteria</taxon>
        <taxon>Pseudomonadales</taxon>
        <taxon>Pseudomonadaceae</taxon>
        <taxon>Pseudomonas</taxon>
    </lineage>
</organism>
<dbReference type="GO" id="GO:0016668">
    <property type="term" value="F:oxidoreductase activity, acting on a sulfur group of donors, NAD(P) as acceptor"/>
    <property type="evidence" value="ECO:0007669"/>
    <property type="project" value="InterPro"/>
</dbReference>
<evidence type="ECO:0000256" key="4">
    <source>
        <dbReference type="ARBA" id="ARBA00022630"/>
    </source>
</evidence>
<sequence length="724" mass="78360">MDGRKLALLGLLLALVVAFFVLDLGQYLDLARLKAEQAALAGEVAAHPWRAAGLFLLFYVTVTALSVPGAALLSLVAGALFGLLEGTLLVSVAATLGATLAMLSSRFVLRDWVQGRCGPLLEGIDRGLARDGAFYLFALRLVPAFPFFLINLAMGLTRLPLRTFAWVSLLGMLPGTLVYVNAGRELGQLDSLAGILSPGLLGAFALLGLFPLLARRLLDTLRARRVHAGWERPRRFDRNLVVIGAGSGGLVSAYLAAALGARVTLIEKGAMGGDCLNRGCVPSKALLRSARFAGELRKAARLGWRASGEADFAAVMARVQRVIARVAPHDSAERYRELGVEVIEGAARLVAPWTVEVAGRRLTSRAIVIASGARPLLPDIPGLELVEPLTSDSVWHLRERPARLLVLGGGPLGCELAQAFQRLGCQVSLVEMAERLLLREDREAGAAVQAALVEDGVALHLRHQALRFKVVDGERQLVCRDLSGGHPLTLGFDRVLLALGRVANLEGLGVEALDLVRRPNGSLETDEYLATRFPHIFAVGDVTGPWQFTHAAAHQAGYATINALFGHLWRVRADYRAIPWATFTAPEVARVGLNEQEAREQGIAHEVTRFELAELDRAIADEAVDGFVKVLTVPGRDRILGATIVGEHAGELLAEFVLAMQHGLGLKRLLRTVHIYPTLAEANKYAAGAWQRAHVAPLLVEALRRFHAWQRGKRRHRREKPAEG</sequence>
<feature type="transmembrane region" description="Helical" evidence="11">
    <location>
        <begin position="49"/>
        <end position="73"/>
    </location>
</feature>
<evidence type="ECO:0000256" key="2">
    <source>
        <dbReference type="ARBA" id="ARBA00007532"/>
    </source>
</evidence>
<dbReference type="Pfam" id="PF07992">
    <property type="entry name" value="Pyr_redox_2"/>
    <property type="match status" value="1"/>
</dbReference>
<keyword evidence="7 10" id="KW-0560">Oxidoreductase</keyword>
<dbReference type="GO" id="GO:0003955">
    <property type="term" value="F:NAD(P)H dehydrogenase (quinone) activity"/>
    <property type="evidence" value="ECO:0007669"/>
    <property type="project" value="TreeGrafter"/>
</dbReference>
<name>A0A1H1VNQ8_9PSED</name>
<dbReference type="OrthoDB" id="9800167at2"/>
<keyword evidence="11" id="KW-1133">Transmembrane helix</keyword>
<keyword evidence="9 10" id="KW-0676">Redox-active center</keyword>
<accession>A0A1H1VNQ8</accession>
<comment type="similarity">
    <text evidence="2 10">Belongs to the class-I pyridine nucleotide-disulfide oxidoreductase family.</text>
</comment>
<evidence type="ECO:0000259" key="13">
    <source>
        <dbReference type="Pfam" id="PF07992"/>
    </source>
</evidence>
<dbReference type="Proteomes" id="UP000243359">
    <property type="component" value="Chromosome I"/>
</dbReference>
<dbReference type="InterPro" id="IPR032816">
    <property type="entry name" value="VTT_dom"/>
</dbReference>
<dbReference type="PRINTS" id="PR00368">
    <property type="entry name" value="FADPNR"/>
</dbReference>
<keyword evidence="6" id="KW-0521">NADP</keyword>
<feature type="transmembrane region" description="Helical" evidence="11">
    <location>
        <begin position="133"/>
        <end position="152"/>
    </location>
</feature>
<dbReference type="PROSITE" id="PS00076">
    <property type="entry name" value="PYRIDINE_REDOX_1"/>
    <property type="match status" value="1"/>
</dbReference>
<dbReference type="SUPFAM" id="SSF55424">
    <property type="entry name" value="FAD/NAD-linked reductases, dimerisation (C-terminal) domain"/>
    <property type="match status" value="1"/>
</dbReference>
<evidence type="ECO:0000256" key="1">
    <source>
        <dbReference type="ARBA" id="ARBA00001974"/>
    </source>
</evidence>
<dbReference type="InterPro" id="IPR012999">
    <property type="entry name" value="Pyr_OxRdtase_I_AS"/>
</dbReference>
<protein>
    <submittedName>
        <fullName evidence="15">Pyruvate/2-oxoglutarate dehydrogenase complex, dihydrolipoamide dehydrogenase (E3) component</fullName>
    </submittedName>
</protein>
<keyword evidence="8" id="KW-1015">Disulfide bond</keyword>
<dbReference type="STRING" id="1392877.SAMN05216221_2820"/>
<dbReference type="InterPro" id="IPR023753">
    <property type="entry name" value="FAD/NAD-binding_dom"/>
</dbReference>
<dbReference type="PRINTS" id="PR00411">
    <property type="entry name" value="PNDRDTASEI"/>
</dbReference>
<dbReference type="InterPro" id="IPR036188">
    <property type="entry name" value="FAD/NAD-bd_sf"/>
</dbReference>
<feature type="transmembrane region" description="Helical" evidence="11">
    <location>
        <begin position="80"/>
        <end position="103"/>
    </location>
</feature>
<keyword evidence="15" id="KW-0670">Pyruvate</keyword>
<proteinExistence type="inferred from homology"/>
<feature type="domain" description="Pyridine nucleotide-disulphide oxidoreductase dimerisation" evidence="12">
    <location>
        <begin position="578"/>
        <end position="686"/>
    </location>
</feature>
<dbReference type="Pfam" id="PF09335">
    <property type="entry name" value="VTT_dom"/>
    <property type="match status" value="1"/>
</dbReference>
<dbReference type="SUPFAM" id="SSF51905">
    <property type="entry name" value="FAD/NAD(P)-binding domain"/>
    <property type="match status" value="1"/>
</dbReference>
<dbReference type="EMBL" id="LT629751">
    <property type="protein sequence ID" value="SDS86031.1"/>
    <property type="molecule type" value="Genomic_DNA"/>
</dbReference>
<dbReference type="PANTHER" id="PTHR43014">
    <property type="entry name" value="MERCURIC REDUCTASE"/>
    <property type="match status" value="1"/>
</dbReference>
<evidence type="ECO:0000259" key="14">
    <source>
        <dbReference type="Pfam" id="PF09335"/>
    </source>
</evidence>
<feature type="transmembrane region" description="Helical" evidence="11">
    <location>
        <begin position="194"/>
        <end position="218"/>
    </location>
</feature>
<dbReference type="InterPro" id="IPR016156">
    <property type="entry name" value="FAD/NAD-linked_Rdtase_dimer_sf"/>
</dbReference>
<keyword evidence="16" id="KW-1185">Reference proteome</keyword>
<dbReference type="Pfam" id="PF02852">
    <property type="entry name" value="Pyr_redox_dim"/>
    <property type="match status" value="1"/>
</dbReference>
<evidence type="ECO:0000256" key="11">
    <source>
        <dbReference type="SAM" id="Phobius"/>
    </source>
</evidence>
<evidence type="ECO:0000256" key="7">
    <source>
        <dbReference type="ARBA" id="ARBA00023002"/>
    </source>
</evidence>
<keyword evidence="11" id="KW-0472">Membrane</keyword>
<reference evidence="16" key="1">
    <citation type="submission" date="2016-10" db="EMBL/GenBank/DDBJ databases">
        <authorList>
            <person name="Varghese N."/>
            <person name="Submissions S."/>
        </authorList>
    </citation>
    <scope>NUCLEOTIDE SEQUENCE [LARGE SCALE GENOMIC DNA]</scope>
    <source>
        <strain evidence="16">KCTC 32247</strain>
    </source>
</reference>
<dbReference type="InterPro" id="IPR004099">
    <property type="entry name" value="Pyr_nucl-diS_OxRdtase_dimer"/>
</dbReference>
<dbReference type="Gene3D" id="3.30.390.30">
    <property type="match status" value="1"/>
</dbReference>
<evidence type="ECO:0000313" key="16">
    <source>
        <dbReference type="Proteomes" id="UP000243359"/>
    </source>
</evidence>
<evidence type="ECO:0000256" key="6">
    <source>
        <dbReference type="ARBA" id="ARBA00022857"/>
    </source>
</evidence>
<dbReference type="Gene3D" id="3.50.50.60">
    <property type="entry name" value="FAD/NAD(P)-binding domain"/>
    <property type="match status" value="2"/>
</dbReference>
<keyword evidence="4 10" id="KW-0285">Flavoprotein</keyword>
<dbReference type="AlphaFoldDB" id="A0A1H1VNQ8"/>
<evidence type="ECO:0000256" key="9">
    <source>
        <dbReference type="ARBA" id="ARBA00023284"/>
    </source>
</evidence>
<evidence type="ECO:0000259" key="12">
    <source>
        <dbReference type="Pfam" id="PF02852"/>
    </source>
</evidence>
<comment type="subunit">
    <text evidence="3">Homodimer.</text>
</comment>
<dbReference type="FunFam" id="3.30.390.30:FF:000001">
    <property type="entry name" value="Dihydrolipoyl dehydrogenase"/>
    <property type="match status" value="1"/>
</dbReference>
<comment type="cofactor">
    <cofactor evidence="1">
        <name>FAD</name>
        <dbReference type="ChEBI" id="CHEBI:57692"/>
    </cofactor>
</comment>
<evidence type="ECO:0000256" key="5">
    <source>
        <dbReference type="ARBA" id="ARBA00022827"/>
    </source>
</evidence>
<dbReference type="PANTHER" id="PTHR43014:SF2">
    <property type="entry name" value="MERCURIC REDUCTASE"/>
    <property type="match status" value="1"/>
</dbReference>
<feature type="transmembrane region" description="Helical" evidence="11">
    <location>
        <begin position="164"/>
        <end position="182"/>
    </location>
</feature>
<evidence type="ECO:0000256" key="3">
    <source>
        <dbReference type="ARBA" id="ARBA00011738"/>
    </source>
</evidence>